<feature type="domain" description="RimM N-terminal" evidence="6">
    <location>
        <begin position="9"/>
        <end position="86"/>
    </location>
</feature>
<reference evidence="8 9" key="1">
    <citation type="submission" date="2016-10" db="EMBL/GenBank/DDBJ databases">
        <authorList>
            <person name="de Groot N.N."/>
        </authorList>
    </citation>
    <scope>NUCLEOTIDE SEQUENCE [LARGE SCALE GENOMIC DNA]</scope>
    <source>
        <strain evidence="8 9">DSM 21668</strain>
    </source>
</reference>
<dbReference type="GO" id="GO:0043022">
    <property type="term" value="F:ribosome binding"/>
    <property type="evidence" value="ECO:0007669"/>
    <property type="project" value="InterPro"/>
</dbReference>
<dbReference type="InterPro" id="IPR009000">
    <property type="entry name" value="Transl_B-barrel_sf"/>
</dbReference>
<dbReference type="HAMAP" id="MF_00014">
    <property type="entry name" value="Ribosome_mat_RimM"/>
    <property type="match status" value="1"/>
</dbReference>
<dbReference type="NCBIfam" id="TIGR02273">
    <property type="entry name" value="16S_RimM"/>
    <property type="match status" value="1"/>
</dbReference>
<evidence type="ECO:0000259" key="7">
    <source>
        <dbReference type="Pfam" id="PF24986"/>
    </source>
</evidence>
<keyword evidence="4 5" id="KW-0143">Chaperone</keyword>
<dbReference type="PANTHER" id="PTHR33692">
    <property type="entry name" value="RIBOSOME MATURATION FACTOR RIMM"/>
    <property type="match status" value="1"/>
</dbReference>
<dbReference type="Pfam" id="PF01782">
    <property type="entry name" value="RimM"/>
    <property type="match status" value="1"/>
</dbReference>
<feature type="domain" description="Ribosome maturation factor RimM PRC barrel" evidence="7">
    <location>
        <begin position="101"/>
        <end position="168"/>
    </location>
</feature>
<dbReference type="SUPFAM" id="SSF50346">
    <property type="entry name" value="PRC-barrel domain"/>
    <property type="match status" value="1"/>
</dbReference>
<dbReference type="GO" id="GO:0042274">
    <property type="term" value="P:ribosomal small subunit biogenesis"/>
    <property type="evidence" value="ECO:0007669"/>
    <property type="project" value="UniProtKB-UniRule"/>
</dbReference>
<comment type="subunit">
    <text evidence="5">Binds ribosomal protein uS19.</text>
</comment>
<dbReference type="GO" id="GO:0005737">
    <property type="term" value="C:cytoplasm"/>
    <property type="evidence" value="ECO:0007669"/>
    <property type="project" value="UniProtKB-SubCell"/>
</dbReference>
<dbReference type="PANTHER" id="PTHR33692:SF1">
    <property type="entry name" value="RIBOSOME MATURATION FACTOR RIMM"/>
    <property type="match status" value="1"/>
</dbReference>
<dbReference type="RefSeq" id="WP_093198643.1">
    <property type="nucleotide sequence ID" value="NZ_FNGS01000002.1"/>
</dbReference>
<dbReference type="AlphaFoldDB" id="A0A1G9KHX4"/>
<dbReference type="InterPro" id="IPR002676">
    <property type="entry name" value="RimM_N"/>
</dbReference>
<evidence type="ECO:0000256" key="3">
    <source>
        <dbReference type="ARBA" id="ARBA00022552"/>
    </source>
</evidence>
<evidence type="ECO:0000256" key="5">
    <source>
        <dbReference type="HAMAP-Rule" id="MF_00014"/>
    </source>
</evidence>
<evidence type="ECO:0000256" key="2">
    <source>
        <dbReference type="ARBA" id="ARBA00022517"/>
    </source>
</evidence>
<dbReference type="Proteomes" id="UP000198901">
    <property type="component" value="Unassembled WGS sequence"/>
</dbReference>
<comment type="function">
    <text evidence="5">An accessory protein needed during the final step in the assembly of 30S ribosomal subunit, possibly for assembly of the head region. Essential for efficient processing of 16S rRNA. May be needed both before and after RbfA during the maturation of 16S rRNA. It has affinity for free ribosomal 30S subunits but not for 70S ribosomes.</text>
</comment>
<evidence type="ECO:0000256" key="4">
    <source>
        <dbReference type="ARBA" id="ARBA00023186"/>
    </source>
</evidence>
<comment type="similarity">
    <text evidence="5">Belongs to the RimM family.</text>
</comment>
<dbReference type="GO" id="GO:0006364">
    <property type="term" value="P:rRNA processing"/>
    <property type="evidence" value="ECO:0007669"/>
    <property type="project" value="UniProtKB-UniRule"/>
</dbReference>
<dbReference type="Gene3D" id="2.40.30.60">
    <property type="entry name" value="RimM"/>
    <property type="match status" value="1"/>
</dbReference>
<proteinExistence type="inferred from homology"/>
<dbReference type="EMBL" id="FNGS01000002">
    <property type="protein sequence ID" value="SDL49212.1"/>
    <property type="molecule type" value="Genomic_DNA"/>
</dbReference>
<sequence length="188" mass="21483">MTKEDCYELGRITRVHGLKGELQLLFEVDDPFEYEELDSVLIEQKGQLIPFFVEQLNIQPNRIIAKFEEVDSIDKAQTLVGSKLWLTLDNLPDLDKGQFYYHDVVGYQVVDKTLGPLGTVREFASFSHQDILVMDYQGKEVLIPVINEMIGEADHDQQLLHVSLPEGLLDIYLSESSKDDGDEEEEHA</sequence>
<dbReference type="STRING" id="563176.SAMN04488090_1023"/>
<dbReference type="Pfam" id="PF24986">
    <property type="entry name" value="PRC_RimM"/>
    <property type="match status" value="1"/>
</dbReference>
<accession>A0A1G9KHX4</accession>
<dbReference type="InterPro" id="IPR056792">
    <property type="entry name" value="PRC_RimM"/>
</dbReference>
<evidence type="ECO:0000313" key="9">
    <source>
        <dbReference type="Proteomes" id="UP000198901"/>
    </source>
</evidence>
<dbReference type="OrthoDB" id="9810331at2"/>
<dbReference type="GO" id="GO:0005840">
    <property type="term" value="C:ribosome"/>
    <property type="evidence" value="ECO:0007669"/>
    <property type="project" value="InterPro"/>
</dbReference>
<dbReference type="InterPro" id="IPR011033">
    <property type="entry name" value="PRC_barrel-like_sf"/>
</dbReference>
<dbReference type="InterPro" id="IPR011961">
    <property type="entry name" value="RimM"/>
</dbReference>
<dbReference type="InterPro" id="IPR036976">
    <property type="entry name" value="RimM_N_sf"/>
</dbReference>
<dbReference type="Gene3D" id="2.30.30.240">
    <property type="entry name" value="PRC-barrel domain"/>
    <property type="match status" value="1"/>
</dbReference>
<dbReference type="SUPFAM" id="SSF50447">
    <property type="entry name" value="Translation proteins"/>
    <property type="match status" value="1"/>
</dbReference>
<keyword evidence="2 5" id="KW-0690">Ribosome biogenesis</keyword>
<organism evidence="8 9">
    <name type="scientific">Siphonobacter aquaeclarae</name>
    <dbReference type="NCBI Taxonomy" id="563176"/>
    <lineage>
        <taxon>Bacteria</taxon>
        <taxon>Pseudomonadati</taxon>
        <taxon>Bacteroidota</taxon>
        <taxon>Cytophagia</taxon>
        <taxon>Cytophagales</taxon>
        <taxon>Cytophagaceae</taxon>
        <taxon>Siphonobacter</taxon>
    </lineage>
</organism>
<evidence type="ECO:0000313" key="8">
    <source>
        <dbReference type="EMBL" id="SDL49212.1"/>
    </source>
</evidence>
<protein>
    <recommendedName>
        <fullName evidence="5">Ribosome maturation factor RimM</fullName>
    </recommendedName>
</protein>
<gene>
    <name evidence="5" type="primary">rimM</name>
    <name evidence="8" type="ORF">SAMN04488090_1023</name>
</gene>
<evidence type="ECO:0000256" key="1">
    <source>
        <dbReference type="ARBA" id="ARBA00022490"/>
    </source>
</evidence>
<comment type="subcellular location">
    <subcellularLocation>
        <location evidence="5">Cytoplasm</location>
    </subcellularLocation>
</comment>
<keyword evidence="9" id="KW-1185">Reference proteome</keyword>
<name>A0A1G9KHX4_9BACT</name>
<evidence type="ECO:0000259" key="6">
    <source>
        <dbReference type="Pfam" id="PF01782"/>
    </source>
</evidence>
<comment type="domain">
    <text evidence="5">The PRC barrel domain binds ribosomal protein uS19.</text>
</comment>
<keyword evidence="3 5" id="KW-0698">rRNA processing</keyword>
<keyword evidence="1 5" id="KW-0963">Cytoplasm</keyword>